<protein>
    <submittedName>
        <fullName evidence="2">Uncharacterized protein</fullName>
    </submittedName>
</protein>
<proteinExistence type="predicted"/>
<dbReference type="EMBL" id="LFXA01000002">
    <property type="protein sequence ID" value="KNB53494.1"/>
    <property type="molecule type" value="Genomic_DNA"/>
</dbReference>
<comment type="caution">
    <text evidence="2">The sequence shown here is derived from an EMBL/GenBank/DDBJ whole genome shotgun (WGS) entry which is preliminary data.</text>
</comment>
<sequence length="132" mass="14604">MGPLWEGRGTNVDGVLLADGAAALTIALYVIAKTEGISPEQVTRAQVDELRGDPGSRFSKGEEEWERRLRAAGHDPDAPDDPVAIQWQRLRVDHRPPDGAPDEVWEDTFTRWGPGFIQGLDRALAPMWSLSF</sequence>
<feature type="compositionally biased region" description="Basic and acidic residues" evidence="1">
    <location>
        <begin position="50"/>
        <end position="77"/>
    </location>
</feature>
<evidence type="ECO:0000313" key="3">
    <source>
        <dbReference type="Proteomes" id="UP000037288"/>
    </source>
</evidence>
<evidence type="ECO:0000256" key="1">
    <source>
        <dbReference type="SAM" id="MobiDB-lite"/>
    </source>
</evidence>
<organism evidence="2 3">
    <name type="scientific">Streptomyces caatingaensis</name>
    <dbReference type="NCBI Taxonomy" id="1678637"/>
    <lineage>
        <taxon>Bacteria</taxon>
        <taxon>Bacillati</taxon>
        <taxon>Actinomycetota</taxon>
        <taxon>Actinomycetes</taxon>
        <taxon>Kitasatosporales</taxon>
        <taxon>Streptomycetaceae</taxon>
        <taxon>Streptomyces</taxon>
    </lineage>
</organism>
<gene>
    <name evidence="2" type="ORF">AC230_02165</name>
</gene>
<name>A0A0K9XJB8_9ACTN</name>
<dbReference type="AlphaFoldDB" id="A0A0K9XJB8"/>
<evidence type="ECO:0000313" key="2">
    <source>
        <dbReference type="EMBL" id="KNB53494.1"/>
    </source>
</evidence>
<accession>A0A0K9XJB8</accession>
<dbReference type="PATRIC" id="fig|1678637.3.peg.460"/>
<reference evidence="3" key="1">
    <citation type="submission" date="2015-07" db="EMBL/GenBank/DDBJ databases">
        <title>Draft genome sequence of Streptomyces sp. CMAA 1322, a bacterium isolated from Caatinga biome, from dry forest semiarid of Brazil.</title>
        <authorList>
            <person name="Santos S.N."/>
            <person name="Gacesa R."/>
            <person name="Taketani R.G."/>
            <person name="Long P.F."/>
            <person name="Melo I.S."/>
        </authorList>
    </citation>
    <scope>NUCLEOTIDE SEQUENCE [LARGE SCALE GENOMIC DNA]</scope>
    <source>
        <strain evidence="3">CMAA 1322</strain>
    </source>
</reference>
<dbReference type="Proteomes" id="UP000037288">
    <property type="component" value="Unassembled WGS sequence"/>
</dbReference>
<feature type="region of interest" description="Disordered" evidence="1">
    <location>
        <begin position="50"/>
        <end position="81"/>
    </location>
</feature>
<keyword evidence="3" id="KW-1185">Reference proteome</keyword>